<evidence type="ECO:0000313" key="3">
    <source>
        <dbReference type="EMBL" id="KAG0723300.1"/>
    </source>
</evidence>
<keyword evidence="4" id="KW-1185">Reference proteome</keyword>
<dbReference type="OrthoDB" id="298012at2759"/>
<accession>A0A8J5CZV6</accession>
<organism evidence="3 4">
    <name type="scientific">Chionoecetes opilio</name>
    <name type="common">Atlantic snow crab</name>
    <name type="synonym">Cancer opilio</name>
    <dbReference type="NCBI Taxonomy" id="41210"/>
    <lineage>
        <taxon>Eukaryota</taxon>
        <taxon>Metazoa</taxon>
        <taxon>Ecdysozoa</taxon>
        <taxon>Arthropoda</taxon>
        <taxon>Crustacea</taxon>
        <taxon>Multicrustacea</taxon>
        <taxon>Malacostraca</taxon>
        <taxon>Eumalacostraca</taxon>
        <taxon>Eucarida</taxon>
        <taxon>Decapoda</taxon>
        <taxon>Pleocyemata</taxon>
        <taxon>Brachyura</taxon>
        <taxon>Eubrachyura</taxon>
        <taxon>Majoidea</taxon>
        <taxon>Majidae</taxon>
        <taxon>Chionoecetes</taxon>
    </lineage>
</organism>
<dbReference type="InterPro" id="IPR036291">
    <property type="entry name" value="NAD(P)-bd_dom_sf"/>
</dbReference>
<gene>
    <name evidence="3" type="primary">Grhpr_1</name>
    <name evidence="3" type="ORF">GWK47_005553</name>
</gene>
<comment type="caution">
    <text evidence="3">The sequence shown here is derived from an EMBL/GenBank/DDBJ whole genome shotgun (WGS) entry which is preliminary data.</text>
</comment>
<keyword evidence="1" id="KW-0560">Oxidoreductase</keyword>
<dbReference type="Gene3D" id="3.40.50.720">
    <property type="entry name" value="NAD(P)-binding Rossmann-like Domain"/>
    <property type="match status" value="2"/>
</dbReference>
<protein>
    <submittedName>
        <fullName evidence="3">Glyoxylate reductase/hydroxypyruvate reductase</fullName>
    </submittedName>
</protein>
<dbReference type="Pfam" id="PF02826">
    <property type="entry name" value="2-Hacid_dh_C"/>
    <property type="match status" value="1"/>
</dbReference>
<dbReference type="SUPFAM" id="SSF51735">
    <property type="entry name" value="NAD(P)-binding Rossmann-fold domains"/>
    <property type="match status" value="1"/>
</dbReference>
<evidence type="ECO:0000259" key="2">
    <source>
        <dbReference type="Pfam" id="PF02826"/>
    </source>
</evidence>
<name>A0A8J5CZV6_CHIOP</name>
<feature type="domain" description="D-isomer specific 2-hydroxyacid dehydrogenase NAD-binding" evidence="2">
    <location>
        <begin position="4"/>
        <end position="55"/>
    </location>
</feature>
<evidence type="ECO:0000256" key="1">
    <source>
        <dbReference type="ARBA" id="ARBA00023002"/>
    </source>
</evidence>
<dbReference type="GO" id="GO:0030267">
    <property type="term" value="F:glyoxylate reductase (NADPH) activity"/>
    <property type="evidence" value="ECO:0007669"/>
    <property type="project" value="TreeGrafter"/>
</dbReference>
<dbReference type="GO" id="GO:0005829">
    <property type="term" value="C:cytosol"/>
    <property type="evidence" value="ECO:0007669"/>
    <property type="project" value="TreeGrafter"/>
</dbReference>
<evidence type="ECO:0000313" key="4">
    <source>
        <dbReference type="Proteomes" id="UP000770661"/>
    </source>
</evidence>
<reference evidence="3" key="1">
    <citation type="submission" date="2020-07" db="EMBL/GenBank/DDBJ databases">
        <title>The High-quality genome of the commercially important snow crab, Chionoecetes opilio.</title>
        <authorList>
            <person name="Jeong J.-H."/>
            <person name="Ryu S."/>
        </authorList>
    </citation>
    <scope>NUCLEOTIDE SEQUENCE</scope>
    <source>
        <strain evidence="3">MADBK_172401_WGS</strain>
        <tissue evidence="3">Digestive gland</tissue>
    </source>
</reference>
<dbReference type="PANTHER" id="PTHR10996">
    <property type="entry name" value="2-HYDROXYACID DEHYDROGENASE-RELATED"/>
    <property type="match status" value="1"/>
</dbReference>
<dbReference type="InterPro" id="IPR050223">
    <property type="entry name" value="D-isomer_2-hydroxyacid_DH"/>
</dbReference>
<dbReference type="GO" id="GO:0008465">
    <property type="term" value="F:hydroxypyruvate reductase (NADH) activity"/>
    <property type="evidence" value="ECO:0007669"/>
    <property type="project" value="TreeGrafter"/>
</dbReference>
<dbReference type="EMBL" id="JACEEZ010008414">
    <property type="protein sequence ID" value="KAG0723300.1"/>
    <property type="molecule type" value="Genomic_DNA"/>
</dbReference>
<dbReference type="GO" id="GO:0051287">
    <property type="term" value="F:NAD binding"/>
    <property type="evidence" value="ECO:0007669"/>
    <property type="project" value="InterPro"/>
</dbReference>
<dbReference type="AlphaFoldDB" id="A0A8J5CZV6"/>
<sequence>MREGRDGVINQEALIHALKTQQIRAAGLDVMTPEPLPPDHELTTLPNCTLFPHIGSAETSTREDMASLTAANIIAGLEEKPLPARLC</sequence>
<dbReference type="PANTHER" id="PTHR10996:SF277">
    <property type="entry name" value="GLYOXYLATE REDUCTASE_HYDROXYPYRUVATE REDUCTASE"/>
    <property type="match status" value="1"/>
</dbReference>
<proteinExistence type="predicted"/>
<dbReference type="InterPro" id="IPR006140">
    <property type="entry name" value="D-isomer_DH_NAD-bd"/>
</dbReference>
<dbReference type="Proteomes" id="UP000770661">
    <property type="component" value="Unassembled WGS sequence"/>
</dbReference>